<evidence type="ECO:0000313" key="2">
    <source>
        <dbReference type="EMBL" id="KAF7992135.1"/>
    </source>
</evidence>
<organism evidence="2 3">
    <name type="scientific">Aphidius gifuensis</name>
    <name type="common">Parasitoid wasp</name>
    <dbReference type="NCBI Taxonomy" id="684658"/>
    <lineage>
        <taxon>Eukaryota</taxon>
        <taxon>Metazoa</taxon>
        <taxon>Ecdysozoa</taxon>
        <taxon>Arthropoda</taxon>
        <taxon>Hexapoda</taxon>
        <taxon>Insecta</taxon>
        <taxon>Pterygota</taxon>
        <taxon>Neoptera</taxon>
        <taxon>Endopterygota</taxon>
        <taxon>Hymenoptera</taxon>
        <taxon>Apocrita</taxon>
        <taxon>Ichneumonoidea</taxon>
        <taxon>Braconidae</taxon>
        <taxon>Aphidiinae</taxon>
        <taxon>Aphidius</taxon>
    </lineage>
</organism>
<keyword evidence="3" id="KW-1185">Reference proteome</keyword>
<comment type="caution">
    <text evidence="2">The sequence shown here is derived from an EMBL/GenBank/DDBJ whole genome shotgun (WGS) entry which is preliminary data.</text>
</comment>
<dbReference type="InterPro" id="IPR050328">
    <property type="entry name" value="Dev_Immune_Receptor"/>
</dbReference>
<reference evidence="2 3" key="1">
    <citation type="submission" date="2020-08" db="EMBL/GenBank/DDBJ databases">
        <title>Aphidius gifuensis genome sequencing and assembly.</title>
        <authorList>
            <person name="Du Z."/>
        </authorList>
    </citation>
    <scope>NUCLEOTIDE SEQUENCE [LARGE SCALE GENOMIC DNA]</scope>
    <source>
        <strain evidence="2">YNYX2018</strain>
        <tissue evidence="2">Adults</tissue>
    </source>
</reference>
<dbReference type="OrthoDB" id="676979at2759"/>
<dbReference type="SUPFAM" id="SSF52058">
    <property type="entry name" value="L domain-like"/>
    <property type="match status" value="2"/>
</dbReference>
<proteinExistence type="predicted"/>
<gene>
    <name evidence="2" type="ORF">HCN44_001460</name>
</gene>
<dbReference type="PANTHER" id="PTHR24373:SF275">
    <property type="entry name" value="TIR DOMAIN-CONTAINING PROTEIN"/>
    <property type="match status" value="1"/>
</dbReference>
<sequence>MKLKTINRVCKTNEGKLIPYKPEYIDSKNNPEESVEYKDNAISIIHDFVFTDSDFYRKTKSLKLRLSNRNLIISPLAFRLSELEHLEITPGSVMLDPKTFQRLNHLKSLKLKINDAIVRLYQVLPNFPNLESLELIEYKFESICDPSNTDLLFLDGNIIKKFKNGRRWGLKNSTTVYFKYNHDESATNTNENYTYCYESDQAIYVICKEVKFIISVTQKVLPYRLSPTTLAIYDNETFGIDPNAFVDLSIESLTIKSSADTFYVRENSFMKMKKLKNLQLITSRMVLNEGSILPMNDTLESLTLSVYESSVSLYDILVRMKNLKMLTIENHNAFNFQRCVVDNNSNYITLEGLRYNGGSFEILPSKSFECFKMLEHLAIYQSSLQEIEAGAFSGLQNSRILIIQFNQNLSVIKKGVLDGLQKLDILLLKHNSISLIEDGVFMDLNKTVSLLDLSGNKIQSITQKTFEGVLIGQLDLSNNRIKHYDEQYIKVGTLYIFNNNKIIYKDDSRLRLHHNSIKKIEMGALVLNHGMSLVNISHNKLTNITAGTFKGMICDYLDLSGNTILSNDGDILRLADIKKWNINGHVLTRGHSTKAEDPPDDDPLIRYTNWQKGCDGKFKYGYKYAKISCPDKSLI</sequence>
<evidence type="ECO:0000313" key="3">
    <source>
        <dbReference type="Proteomes" id="UP000639338"/>
    </source>
</evidence>
<keyword evidence="1" id="KW-0732">Signal</keyword>
<dbReference type="AlphaFoldDB" id="A0A835CTA9"/>
<evidence type="ECO:0000256" key="1">
    <source>
        <dbReference type="ARBA" id="ARBA00022729"/>
    </source>
</evidence>
<dbReference type="Pfam" id="PF13855">
    <property type="entry name" value="LRR_8"/>
    <property type="match status" value="2"/>
</dbReference>
<accession>A0A835CTA9</accession>
<name>A0A835CTA9_APHGI</name>
<protein>
    <submittedName>
        <fullName evidence="2">Uncharacterized protein</fullName>
    </submittedName>
</protein>
<dbReference type="PANTHER" id="PTHR24373">
    <property type="entry name" value="SLIT RELATED LEUCINE-RICH REPEAT NEURONAL PROTEIN"/>
    <property type="match status" value="1"/>
</dbReference>
<dbReference type="InterPro" id="IPR026906">
    <property type="entry name" value="LRR_5"/>
</dbReference>
<dbReference type="Pfam" id="PF13306">
    <property type="entry name" value="LRR_5"/>
    <property type="match status" value="1"/>
</dbReference>
<dbReference type="InterPro" id="IPR032675">
    <property type="entry name" value="LRR_dom_sf"/>
</dbReference>
<dbReference type="Gene3D" id="3.80.10.10">
    <property type="entry name" value="Ribonuclease Inhibitor"/>
    <property type="match status" value="3"/>
</dbReference>
<dbReference type="EMBL" id="JACMRX010000003">
    <property type="protein sequence ID" value="KAF7992135.1"/>
    <property type="molecule type" value="Genomic_DNA"/>
</dbReference>
<dbReference type="InterPro" id="IPR001611">
    <property type="entry name" value="Leu-rich_rpt"/>
</dbReference>
<dbReference type="Proteomes" id="UP000639338">
    <property type="component" value="Unassembled WGS sequence"/>
</dbReference>